<dbReference type="SUPFAM" id="SSF103473">
    <property type="entry name" value="MFS general substrate transporter"/>
    <property type="match status" value="1"/>
</dbReference>
<dbReference type="PANTHER" id="PTHR11360">
    <property type="entry name" value="MONOCARBOXYLATE TRANSPORTER"/>
    <property type="match status" value="1"/>
</dbReference>
<dbReference type="InterPro" id="IPR036259">
    <property type="entry name" value="MFS_trans_sf"/>
</dbReference>
<proteinExistence type="inferred from homology"/>
<name>A0A6A6PU24_9PEZI</name>
<organism evidence="6 7">
    <name type="scientific">Neohortaea acidophila</name>
    <dbReference type="NCBI Taxonomy" id="245834"/>
    <lineage>
        <taxon>Eukaryota</taxon>
        <taxon>Fungi</taxon>
        <taxon>Dikarya</taxon>
        <taxon>Ascomycota</taxon>
        <taxon>Pezizomycotina</taxon>
        <taxon>Dothideomycetes</taxon>
        <taxon>Dothideomycetidae</taxon>
        <taxon>Mycosphaerellales</taxon>
        <taxon>Teratosphaeriaceae</taxon>
        <taxon>Neohortaea</taxon>
    </lineage>
</organism>
<evidence type="ECO:0000256" key="1">
    <source>
        <dbReference type="ARBA" id="ARBA00004141"/>
    </source>
</evidence>
<dbReference type="GO" id="GO:0022857">
    <property type="term" value="F:transmembrane transporter activity"/>
    <property type="evidence" value="ECO:0007669"/>
    <property type="project" value="InterPro"/>
</dbReference>
<feature type="transmembrane region" description="Helical" evidence="4">
    <location>
        <begin position="249"/>
        <end position="269"/>
    </location>
</feature>
<accession>A0A6A6PU24</accession>
<evidence type="ECO:0000256" key="4">
    <source>
        <dbReference type="SAM" id="Phobius"/>
    </source>
</evidence>
<comment type="similarity">
    <text evidence="2">Belongs to the major facilitator superfamily. Monocarboxylate porter (TC 2.A.1.13) family.</text>
</comment>
<evidence type="ECO:0000259" key="5">
    <source>
        <dbReference type="PROSITE" id="PS50850"/>
    </source>
</evidence>
<dbReference type="InterPro" id="IPR011701">
    <property type="entry name" value="MFS"/>
</dbReference>
<reference evidence="6" key="1">
    <citation type="journal article" date="2020" name="Stud. Mycol.">
        <title>101 Dothideomycetes genomes: a test case for predicting lifestyles and emergence of pathogens.</title>
        <authorList>
            <person name="Haridas S."/>
            <person name="Albert R."/>
            <person name="Binder M."/>
            <person name="Bloem J."/>
            <person name="Labutti K."/>
            <person name="Salamov A."/>
            <person name="Andreopoulos B."/>
            <person name="Baker S."/>
            <person name="Barry K."/>
            <person name="Bills G."/>
            <person name="Bluhm B."/>
            <person name="Cannon C."/>
            <person name="Castanera R."/>
            <person name="Culley D."/>
            <person name="Daum C."/>
            <person name="Ezra D."/>
            <person name="Gonzalez J."/>
            <person name="Henrissat B."/>
            <person name="Kuo A."/>
            <person name="Liang C."/>
            <person name="Lipzen A."/>
            <person name="Lutzoni F."/>
            <person name="Magnuson J."/>
            <person name="Mondo S."/>
            <person name="Nolan M."/>
            <person name="Ohm R."/>
            <person name="Pangilinan J."/>
            <person name="Park H.-J."/>
            <person name="Ramirez L."/>
            <person name="Alfaro M."/>
            <person name="Sun H."/>
            <person name="Tritt A."/>
            <person name="Yoshinaga Y."/>
            <person name="Zwiers L.-H."/>
            <person name="Turgeon B."/>
            <person name="Goodwin S."/>
            <person name="Spatafora J."/>
            <person name="Crous P."/>
            <person name="Grigoriev I."/>
        </authorList>
    </citation>
    <scope>NUCLEOTIDE SEQUENCE</scope>
    <source>
        <strain evidence="6">CBS 113389</strain>
    </source>
</reference>
<dbReference type="InterPro" id="IPR050327">
    <property type="entry name" value="Proton-linked_MCT"/>
</dbReference>
<sequence length="498" mass="53156">MSTDFKGSKPGLITDTPAVDFHVDPSGRSQSIDKTDIEKQWPARQSASSVFLAKTSQDEGREAHESSPPASPPPLEKTDDVTYPEGGTAAWLVVLGSFSGMMAAFGYMNVISTYQAYISHHQLAEYDESTIGWIFSVYAFLSFGAGIFIGPIFDAYGPRYLVLGGSVALVLSVFLMSICTLYWHFLLAYGILGGLGTALIFTPAVAAIGHWFNAKRANATGIAAAGGAVGGVVFPLMLEALFVRMGWAWALRIQGFIFVFLVGVANLLIRSRLPPKPGSSCVPDFRILRFPALALVTAGTYFMEWGLFTPIAYLTSYALSTGAVSSTFAFQIIAIFNAGSALGRWLPGYLADKWGRYNLSILALSACLLSSLGLWLPSAILSAPTADGATKDNTAIVSLLIVFSIFMGFASGSNISLTPVCVGMLCDTQEYGRYYATCYSIVSLGTLTGTPIAGAIIGANGGAYWGIACWAGGNYVMALLCYTAVRVLKVGWKWNAVY</sequence>
<feature type="transmembrane region" description="Helical" evidence="4">
    <location>
        <begin position="396"/>
        <end position="422"/>
    </location>
</feature>
<feature type="transmembrane region" description="Helical" evidence="4">
    <location>
        <begin position="290"/>
        <end position="308"/>
    </location>
</feature>
<feature type="transmembrane region" description="Helical" evidence="4">
    <location>
        <begin position="463"/>
        <end position="485"/>
    </location>
</feature>
<feature type="transmembrane region" description="Helical" evidence="4">
    <location>
        <begin position="131"/>
        <end position="153"/>
    </location>
</feature>
<feature type="region of interest" description="Disordered" evidence="3">
    <location>
        <begin position="1"/>
        <end position="80"/>
    </location>
</feature>
<dbReference type="PROSITE" id="PS50850">
    <property type="entry name" value="MFS"/>
    <property type="match status" value="1"/>
</dbReference>
<keyword evidence="4" id="KW-0472">Membrane</keyword>
<feature type="transmembrane region" description="Helical" evidence="4">
    <location>
        <begin position="357"/>
        <end position="376"/>
    </location>
</feature>
<dbReference type="Pfam" id="PF07690">
    <property type="entry name" value="MFS_1"/>
    <property type="match status" value="1"/>
</dbReference>
<protein>
    <submittedName>
        <fullName evidence="6">Major facilitator superfamily domain-containing protein</fullName>
    </submittedName>
</protein>
<feature type="transmembrane region" description="Helical" evidence="4">
    <location>
        <begin position="189"/>
        <end position="212"/>
    </location>
</feature>
<feature type="domain" description="Major facilitator superfamily (MFS) profile" evidence="5">
    <location>
        <begin position="92"/>
        <end position="498"/>
    </location>
</feature>
<dbReference type="Proteomes" id="UP000799767">
    <property type="component" value="Unassembled WGS sequence"/>
</dbReference>
<feature type="transmembrane region" description="Helical" evidence="4">
    <location>
        <begin position="434"/>
        <end position="457"/>
    </location>
</feature>
<feature type="transmembrane region" description="Helical" evidence="4">
    <location>
        <begin position="219"/>
        <end position="243"/>
    </location>
</feature>
<dbReference type="RefSeq" id="XP_033590160.1">
    <property type="nucleotide sequence ID" value="XM_033737166.1"/>
</dbReference>
<gene>
    <name evidence="6" type="ORF">BDY17DRAFT_324311</name>
</gene>
<keyword evidence="4" id="KW-0812">Transmembrane</keyword>
<evidence type="ECO:0000256" key="3">
    <source>
        <dbReference type="SAM" id="MobiDB-lite"/>
    </source>
</evidence>
<evidence type="ECO:0000313" key="7">
    <source>
        <dbReference type="Proteomes" id="UP000799767"/>
    </source>
</evidence>
<feature type="compositionally biased region" description="Basic and acidic residues" evidence="3">
    <location>
        <begin position="21"/>
        <end position="41"/>
    </location>
</feature>
<keyword evidence="4" id="KW-1133">Transmembrane helix</keyword>
<dbReference type="EMBL" id="MU001635">
    <property type="protein sequence ID" value="KAF2483590.1"/>
    <property type="molecule type" value="Genomic_DNA"/>
</dbReference>
<keyword evidence="7" id="KW-1185">Reference proteome</keyword>
<dbReference type="AlphaFoldDB" id="A0A6A6PU24"/>
<dbReference type="Gene3D" id="1.20.1250.20">
    <property type="entry name" value="MFS general substrate transporter like domains"/>
    <property type="match status" value="2"/>
</dbReference>
<feature type="compositionally biased region" description="Basic and acidic residues" evidence="3">
    <location>
        <begin position="56"/>
        <end position="65"/>
    </location>
</feature>
<comment type="subcellular location">
    <subcellularLocation>
        <location evidence="1">Membrane</location>
        <topology evidence="1">Multi-pass membrane protein</topology>
    </subcellularLocation>
</comment>
<feature type="transmembrane region" description="Helical" evidence="4">
    <location>
        <begin position="160"/>
        <end position="183"/>
    </location>
</feature>
<dbReference type="InterPro" id="IPR020846">
    <property type="entry name" value="MFS_dom"/>
</dbReference>
<evidence type="ECO:0000256" key="2">
    <source>
        <dbReference type="ARBA" id="ARBA00006727"/>
    </source>
</evidence>
<dbReference type="OrthoDB" id="410267at2759"/>
<dbReference type="GeneID" id="54478168"/>
<evidence type="ECO:0000313" key="6">
    <source>
        <dbReference type="EMBL" id="KAF2483590.1"/>
    </source>
</evidence>
<feature type="transmembrane region" description="Helical" evidence="4">
    <location>
        <begin position="89"/>
        <end position="111"/>
    </location>
</feature>
<dbReference type="PANTHER" id="PTHR11360:SF177">
    <property type="entry name" value="RIBOFLAVIN TRANSPORTER MCH5"/>
    <property type="match status" value="1"/>
</dbReference>
<dbReference type="GO" id="GO:0016020">
    <property type="term" value="C:membrane"/>
    <property type="evidence" value="ECO:0007669"/>
    <property type="project" value="UniProtKB-SubCell"/>
</dbReference>